<evidence type="ECO:0000313" key="2">
    <source>
        <dbReference type="Proteomes" id="UP000326287"/>
    </source>
</evidence>
<dbReference type="EMBL" id="CP036422">
    <property type="protein sequence ID" value="QFU77919.1"/>
    <property type="molecule type" value="Genomic_DNA"/>
</dbReference>
<sequence>MDTLFYDGSCPLCRREVALLQRLARPTLGFQNIHTASGDNLPSTDALLRSLHLQRDDGAMVTGLAANVAMWQHTSFGILWRILMLPGIRWVAERAYNVWAQRRYARMYGCAVQQGQP</sequence>
<name>A0A5P9NQI8_9GAMM</name>
<organism evidence="1 2">
    <name type="scientific">Halioglobus maricola</name>
    <dbReference type="NCBI Taxonomy" id="2601894"/>
    <lineage>
        <taxon>Bacteria</taxon>
        <taxon>Pseudomonadati</taxon>
        <taxon>Pseudomonadota</taxon>
        <taxon>Gammaproteobacteria</taxon>
        <taxon>Cellvibrionales</taxon>
        <taxon>Halieaceae</taxon>
        <taxon>Halioglobus</taxon>
    </lineage>
</organism>
<dbReference type="InterPro" id="IPR044691">
    <property type="entry name" value="DCC1_Trx"/>
</dbReference>
<reference evidence="1 2" key="1">
    <citation type="submission" date="2019-02" db="EMBL/GenBank/DDBJ databases">
        <authorList>
            <person name="Li S.-H."/>
        </authorList>
    </citation>
    <scope>NUCLEOTIDE SEQUENCE [LARGE SCALE GENOMIC DNA]</scope>
    <source>
        <strain evidence="1 2">IMCC14385</strain>
    </source>
</reference>
<evidence type="ECO:0000313" key="1">
    <source>
        <dbReference type="EMBL" id="QFU77919.1"/>
    </source>
</evidence>
<dbReference type="AlphaFoldDB" id="A0A5P9NQI8"/>
<protein>
    <submittedName>
        <fullName evidence="1">DUF393 domain-containing protein</fullName>
    </submittedName>
</protein>
<dbReference type="Pfam" id="PF04134">
    <property type="entry name" value="DCC1-like"/>
    <property type="match status" value="1"/>
</dbReference>
<proteinExistence type="predicted"/>
<dbReference type="PANTHER" id="PTHR34290">
    <property type="entry name" value="SI:CH73-390P7.2"/>
    <property type="match status" value="1"/>
</dbReference>
<dbReference type="PANTHER" id="PTHR34290:SF2">
    <property type="entry name" value="OS04G0668800 PROTEIN"/>
    <property type="match status" value="1"/>
</dbReference>
<accession>A0A5P9NQI8</accession>
<keyword evidence="2" id="KW-1185">Reference proteome</keyword>
<dbReference type="InterPro" id="IPR007263">
    <property type="entry name" value="DCC1-like"/>
</dbReference>
<dbReference type="Proteomes" id="UP000326287">
    <property type="component" value="Chromosome"/>
</dbReference>
<dbReference type="OrthoDB" id="5294764at2"/>
<dbReference type="KEGG" id="halc:EY643_14555"/>
<gene>
    <name evidence="1" type="ORF">EY643_14555</name>
</gene>
<dbReference type="GO" id="GO:0015035">
    <property type="term" value="F:protein-disulfide reductase activity"/>
    <property type="evidence" value="ECO:0007669"/>
    <property type="project" value="InterPro"/>
</dbReference>